<protein>
    <submittedName>
        <fullName evidence="1">Uncharacterized protein</fullName>
    </submittedName>
</protein>
<reference evidence="2" key="1">
    <citation type="journal article" date="2023" name="Commun. Biol.">
        <title>Genome analysis of Parmales, the sister group of diatoms, reveals the evolutionary specialization of diatoms from phago-mixotrophs to photoautotrophs.</title>
        <authorList>
            <person name="Ban H."/>
            <person name="Sato S."/>
            <person name="Yoshikawa S."/>
            <person name="Yamada K."/>
            <person name="Nakamura Y."/>
            <person name="Ichinomiya M."/>
            <person name="Sato N."/>
            <person name="Blanc-Mathieu R."/>
            <person name="Endo H."/>
            <person name="Kuwata A."/>
            <person name="Ogata H."/>
        </authorList>
    </citation>
    <scope>NUCLEOTIDE SEQUENCE [LARGE SCALE GENOMIC DNA]</scope>
</reference>
<evidence type="ECO:0000313" key="1">
    <source>
        <dbReference type="EMBL" id="GMH94934.1"/>
    </source>
</evidence>
<comment type="caution">
    <text evidence="1">The sequence shown here is derived from an EMBL/GenBank/DDBJ whole genome shotgun (WGS) entry which is preliminary data.</text>
</comment>
<accession>A0A9W7BQK1</accession>
<dbReference type="EMBL" id="BLQM01000580">
    <property type="protein sequence ID" value="GMH94934.1"/>
    <property type="molecule type" value="Genomic_DNA"/>
</dbReference>
<evidence type="ECO:0000313" key="2">
    <source>
        <dbReference type="Proteomes" id="UP001162640"/>
    </source>
</evidence>
<dbReference type="AlphaFoldDB" id="A0A9W7BQK1"/>
<gene>
    <name evidence="1" type="ORF">TL16_g13037</name>
</gene>
<dbReference type="Proteomes" id="UP001162640">
    <property type="component" value="Unassembled WGS sequence"/>
</dbReference>
<sequence length="101" mass="11335">MAYLHEARKISDYLFNKTQNDAINLEKKDSIGGQYIKSRRTTLITSANPMSMPRLAIGIVRLSTLHNASANDFEAIWQTETITIIMHTAAICPRDSKLSNP</sequence>
<proteinExistence type="predicted"/>
<name>A0A9W7BQK1_9STRA</name>
<organism evidence="1 2">
    <name type="scientific">Triparma laevis f. inornata</name>
    <dbReference type="NCBI Taxonomy" id="1714386"/>
    <lineage>
        <taxon>Eukaryota</taxon>
        <taxon>Sar</taxon>
        <taxon>Stramenopiles</taxon>
        <taxon>Ochrophyta</taxon>
        <taxon>Bolidophyceae</taxon>
        <taxon>Parmales</taxon>
        <taxon>Triparmaceae</taxon>
        <taxon>Triparma</taxon>
    </lineage>
</organism>